<keyword evidence="2" id="KW-1185">Reference proteome</keyword>
<dbReference type="Proteomes" id="UP000234323">
    <property type="component" value="Unassembled WGS sequence"/>
</dbReference>
<evidence type="ECO:0000313" key="2">
    <source>
        <dbReference type="Proteomes" id="UP000234323"/>
    </source>
</evidence>
<reference evidence="1 2" key="1">
    <citation type="submission" date="2015-10" db="EMBL/GenBank/DDBJ databases">
        <title>Genome analyses suggest a sexual origin of heterokaryosis in a supposedly ancient asexual fungus.</title>
        <authorList>
            <person name="Ropars J."/>
            <person name="Sedzielewska K."/>
            <person name="Noel J."/>
            <person name="Charron P."/>
            <person name="Farinelli L."/>
            <person name="Marton T."/>
            <person name="Kruger M."/>
            <person name="Pelin A."/>
            <person name="Brachmann A."/>
            <person name="Corradi N."/>
        </authorList>
    </citation>
    <scope>NUCLEOTIDE SEQUENCE [LARGE SCALE GENOMIC DNA]</scope>
    <source>
        <strain evidence="1 2">A4</strain>
    </source>
</reference>
<organism evidence="1 2">
    <name type="scientific">Rhizophagus irregularis</name>
    <dbReference type="NCBI Taxonomy" id="588596"/>
    <lineage>
        <taxon>Eukaryota</taxon>
        <taxon>Fungi</taxon>
        <taxon>Fungi incertae sedis</taxon>
        <taxon>Mucoromycota</taxon>
        <taxon>Glomeromycotina</taxon>
        <taxon>Glomeromycetes</taxon>
        <taxon>Glomerales</taxon>
        <taxon>Glomeraceae</taxon>
        <taxon>Rhizophagus</taxon>
    </lineage>
</organism>
<name>A0A2I1GTI3_9GLOM</name>
<proteinExistence type="predicted"/>
<evidence type="ECO:0000313" key="1">
    <source>
        <dbReference type="EMBL" id="PKY49959.1"/>
    </source>
</evidence>
<protein>
    <submittedName>
        <fullName evidence="1">Uncharacterized protein</fullName>
    </submittedName>
</protein>
<accession>A0A2I1GTI3</accession>
<dbReference type="VEuPathDB" id="FungiDB:FUN_011487"/>
<dbReference type="VEuPathDB" id="FungiDB:RhiirA1_542565"/>
<gene>
    <name evidence="1" type="ORF">RhiirA4_466158</name>
</gene>
<dbReference type="AlphaFoldDB" id="A0A2I1GTI3"/>
<dbReference type="EMBL" id="LLXI01000805">
    <property type="protein sequence ID" value="PKY49959.1"/>
    <property type="molecule type" value="Genomic_DNA"/>
</dbReference>
<comment type="caution">
    <text evidence="1">The sequence shown here is derived from an EMBL/GenBank/DDBJ whole genome shotgun (WGS) entry which is preliminary data.</text>
</comment>
<sequence length="183" mass="20650">MTTIFGRSLWTRYFLESLPRVIIGSKAQQLSVSADVPYSFRIVHHLLMMISENKENDRKSHKLDDNGGDVDSGICATEPTILSGRQIMKELAHFFGDSVLQTDIHLLLIEALEFNIVTAYISSYCLDSGNWIIYCGMPSSFHGTNTHSSPFNESVFNNADVIILSDLYDKIENMEIRNRVVNA</sequence>